<dbReference type="Proteomes" id="UP000007799">
    <property type="component" value="Unassembled WGS sequence"/>
</dbReference>
<feature type="compositionally biased region" description="Low complexity" evidence="1">
    <location>
        <begin position="1652"/>
        <end position="1664"/>
    </location>
</feature>
<feature type="region of interest" description="Disordered" evidence="1">
    <location>
        <begin position="1763"/>
        <end position="1786"/>
    </location>
</feature>
<reference evidence="4" key="1">
    <citation type="submission" date="2009-08" db="EMBL/GenBank/DDBJ databases">
        <title>Annotation of Salpingoeca rosetta.</title>
        <authorList>
            <consortium name="The Broad Institute Genome Sequencing Platform"/>
            <person name="Russ C."/>
            <person name="Cuomo C."/>
            <person name="Burger G."/>
            <person name="Gray M.W."/>
            <person name="Holland P.W.H."/>
            <person name="King N."/>
            <person name="Lang F.B.F."/>
            <person name="Roger A.J."/>
            <person name="Ruiz-Trillo I."/>
            <person name="Young S.K."/>
            <person name="Zeng Q."/>
            <person name="Gargeya S."/>
            <person name="Alvarado L."/>
            <person name="Berlin A."/>
            <person name="Chapman S.B."/>
            <person name="Chen Z."/>
            <person name="Freedman E."/>
            <person name="Gellesch M."/>
            <person name="Goldberg J."/>
            <person name="Griggs A."/>
            <person name="Gujja S."/>
            <person name="Heilman E."/>
            <person name="Heiman D."/>
            <person name="Howarth C."/>
            <person name="Mehta T."/>
            <person name="Neiman D."/>
            <person name="Pearson M."/>
            <person name="Roberts A."/>
            <person name="Saif S."/>
            <person name="Shea T."/>
            <person name="Shenoy N."/>
            <person name="Sisk P."/>
            <person name="Stolte C."/>
            <person name="Sykes S."/>
            <person name="White J."/>
            <person name="Yandava C."/>
            <person name="Haas B."/>
            <person name="Nusbaum C."/>
            <person name="Birren B."/>
        </authorList>
    </citation>
    <scope>NUCLEOTIDE SEQUENCE [LARGE SCALE GENOMIC DNA]</scope>
    <source>
        <strain evidence="4">ATCC 50818</strain>
    </source>
</reference>
<organism evidence="5">
    <name type="scientific">Salpingoeca rosetta (strain ATCC 50818 / BSB-021)</name>
    <dbReference type="NCBI Taxonomy" id="946362"/>
    <lineage>
        <taxon>Eukaryota</taxon>
        <taxon>Choanoflagellata</taxon>
        <taxon>Craspedida</taxon>
        <taxon>Salpingoecidae</taxon>
        <taxon>Salpingoeca</taxon>
    </lineage>
</organism>
<dbReference type="KEGG" id="sre:PTSG_10716"/>
<dbReference type="EMBL" id="GL832988">
    <property type="protein sequence ID" value="EGD79733.1"/>
    <property type="molecule type" value="Genomic_DNA"/>
</dbReference>
<keyword evidence="2" id="KW-1133">Transmembrane helix</keyword>
<feature type="compositionally biased region" description="Low complexity" evidence="1">
    <location>
        <begin position="829"/>
        <end position="855"/>
    </location>
</feature>
<feature type="region of interest" description="Disordered" evidence="1">
    <location>
        <begin position="1638"/>
        <end position="1708"/>
    </location>
</feature>
<evidence type="ECO:0000313" key="5">
    <source>
        <dbReference type="Proteomes" id="UP000007799"/>
    </source>
</evidence>
<feature type="region of interest" description="Disordered" evidence="1">
    <location>
        <begin position="1430"/>
        <end position="1474"/>
    </location>
</feature>
<evidence type="ECO:0000256" key="1">
    <source>
        <dbReference type="SAM" id="MobiDB-lite"/>
    </source>
</evidence>
<accession>F2UQ65</accession>
<dbReference type="InParanoid" id="F2UQ65"/>
<gene>
    <name evidence="4" type="ORF">PTSG_10716</name>
</gene>
<keyword evidence="5" id="KW-1185">Reference proteome</keyword>
<keyword evidence="2" id="KW-0472">Membrane</keyword>
<keyword evidence="3" id="KW-0732">Signal</keyword>
<feature type="compositionally biased region" description="Low complexity" evidence="1">
    <location>
        <begin position="1679"/>
        <end position="1693"/>
    </location>
</feature>
<feature type="region of interest" description="Disordered" evidence="1">
    <location>
        <begin position="792"/>
        <end position="855"/>
    </location>
</feature>
<protein>
    <recommendedName>
        <fullName evidence="6">EGF-like domain-containing protein</fullName>
    </recommendedName>
</protein>
<feature type="compositionally biased region" description="Acidic residues" evidence="1">
    <location>
        <begin position="2048"/>
        <end position="2057"/>
    </location>
</feature>
<evidence type="ECO:0000313" key="4">
    <source>
        <dbReference type="EMBL" id="EGD79733.1"/>
    </source>
</evidence>
<dbReference type="RefSeq" id="XP_004988682.1">
    <property type="nucleotide sequence ID" value="XM_004988625.1"/>
</dbReference>
<dbReference type="eggNOG" id="ENOG502SCMG">
    <property type="taxonomic scope" value="Eukaryota"/>
</dbReference>
<feature type="compositionally biased region" description="Acidic residues" evidence="1">
    <location>
        <begin position="1152"/>
        <end position="1228"/>
    </location>
</feature>
<name>F2UQ65_SALR5</name>
<evidence type="ECO:0000256" key="3">
    <source>
        <dbReference type="SAM" id="SignalP"/>
    </source>
</evidence>
<evidence type="ECO:0008006" key="6">
    <source>
        <dbReference type="Google" id="ProtNLM"/>
    </source>
</evidence>
<feature type="region of interest" description="Disordered" evidence="1">
    <location>
        <begin position="2034"/>
        <end position="2084"/>
    </location>
</feature>
<feature type="chain" id="PRO_5003288772" description="EGF-like domain-containing protein" evidence="3">
    <location>
        <begin position="28"/>
        <end position="2084"/>
    </location>
</feature>
<feature type="compositionally biased region" description="Low complexity" evidence="1">
    <location>
        <begin position="792"/>
        <end position="813"/>
    </location>
</feature>
<dbReference type="GeneID" id="16069217"/>
<keyword evidence="2" id="KW-0812">Transmembrane</keyword>
<feature type="region of interest" description="Disordered" evidence="1">
    <location>
        <begin position="1143"/>
        <end position="1234"/>
    </location>
</feature>
<dbReference type="Gene3D" id="2.60.120.380">
    <property type="match status" value="1"/>
</dbReference>
<feature type="signal peptide" evidence="3">
    <location>
        <begin position="1"/>
        <end position="27"/>
    </location>
</feature>
<proteinExistence type="predicted"/>
<feature type="compositionally biased region" description="Acidic residues" evidence="1">
    <location>
        <begin position="1443"/>
        <end position="1474"/>
    </location>
</feature>
<evidence type="ECO:0000256" key="2">
    <source>
        <dbReference type="SAM" id="Phobius"/>
    </source>
</evidence>
<sequence>MAHLRPPSSAVAALALPLLLLLTATAAQEPCPEGGTSVGNDMLMAIAEGKQEPPAGAVVCIDFTNQWGAADDQTLEITLPKAEFVRVHVDATNAEKTNLVVNTPSSMQKIEVFYTNQRRLNRLVFPNVGYTADIDIGLFSNLPSGAGILFPKLDAVGSLKVSAFNGNGVTSRNTIDGAFNTNPEGIVLGSPRCNRQIALCSGHPWPWSCSENPLHIKGITIATTGDAGVIGRLALFRLAALDSVDATAIQNKGMVDIAAVLESDNTFLQDVQYNLESSLVSGRPWSTIRYFRLASDIEAIKTSMDKSLWTIEMLPLDRCAGGVTDPCIGDDVTEPNDSMDTATGLVLNPVSLDFAVDGIMCVGDDDYYVVVLPACKDAAWVKVGVKVDNSGSEWKAVLYSSQGVQLKAITTTNAEGVVDTQLPAVETSVYVMISADASTVVPYSMHFGTGCVDGATAPPPTPPPPTPRVTLVPETLSPVTVPETPPPPVTPSPPPTTTPFAPCVQSHDTFDTAALVNMNGAPAVISEELVLCPGGYAHVRVSNVPRCFSGRFTVTATASAATSWQIEVFDTASTYLGIDGMSFSSDTVEAGRALSSTSQVPTEVVVRVNMHDIDFGVDVGVGVTFKLKVTVECDGTAEVTPTPVCQESSATAHNTFDKAALLRVADNGYASSNTMLLCPGVANFFAVEFLACFAGQVTFTVSTANSQRWQMELFNDAFAFTRDDVVAYSPTLEVRSSFESDTLPTLMYARVAVNSDEYFTYALTVRVECSDILGPGVSTAAKVASTQGTPVVTKGPVVTGGPVRTQGPTTTPPINQRTPDPTPPIGEQTPTTNTTATTTTGMTPTSTNTTSSSSAIVCSSTNDDMYEPNNVITSPYSIPNNVSILRGCANDNDYYRAHVCGGGTITFTLLHEHSSGDLDALLYVYTTTWTDVDISQTSADEEVVTYTSDLAEGEDVFLQVFVPTNGMHVPYELGIERTCLSTDGDDNGVSDDDNAFGNGNSTSDGNSTMTVDCAEAGVSSQRSCDIQCSNVPGCLCVFSTTPTTNCTCADATNTPLFTCMGSSSLVLDDSESSDDDDDSASSMPDCEAEGVISQSTCDAQCTGSSSCECVFAQLDITSGCVCSDSGTSVYMCMHISGDVSGNNTVSDGNDSTPDDNDNTSDGDGDNTPDDNDSTPDDNDNTPDDNDSTPDDNDSTPDDNDNTPDDNDSTPDDNDSTPDDNDNTSDGDNDTTPSCAEDGVTSAELCKAKCNGQLLCGCSHFTYNGVMQFCSCNGPDAFTYTCSGGDSTDDNTSDGSIDDGTGGVIDNDGGVTYEPLACTAEGVTSYFSCSAQCSGHVGCGCSYVGLSSMQSCACSTYSGVVFACADPDDDTPVVDCAEAGVSNAATCDAQCTGHAGCFCAFKENGDASACNCGDFGGNIYFACATSVAVESDDNDTTPDTNDTTPDDNDSTLDDNDNTSDGDGDSTPDDNDNTSDDDEFSVILTIECMADGIYSQSTCETQHCDANDPACVCMFSSSGAYGGCLCIDLTTATPFYACTSYFNTDDDDNNTGGGHDNDDDEIFVVGGGDDDNLAGAPDCYDDGVTTPALCDAQCDLNPFNAPCACRFRTSATAVSCGCVTTTSKPVYLCVTPLGDGAGDDDVADDDDAGKINNDDNQTDDAVVVIDGPDDDDILLGDGGATDDMVNTTPVDPAAAADDDDNGTGASASASSASSLAPIVGAAAGGVLLIACVVGFVVYRRRNHISDSTTKLNSASSSTGVLFVPPRKLSSTKSSSSPMEREYLEPTATTKKQNPLYSEATDASTDENTYEALNYADVVAMTGSGAGNKNKNMGKGKGKVSGGVAADATSPTYDNATPFSAAMLSQISALQAGVAGADVLYDNSTAGDAVVYDNTTGGTEPVYDNSTAGGAVVYDNSTAGGAVVYDNSTAGDAVVYDNSTAGFSAQPLYDNTTGASVGAVYDNTTSAAEAVYDNQLRRSEGGVRGVVYDIGGMAEIHDANDDDEDDVYAEASVFGFGGNKMSLNEVRRVDGGYIETFPASSVDQDSSSTHDDDDDDDDNADGGNGLVYDNMGDDGDVLYAAPMRPKR</sequence>
<feature type="transmembrane region" description="Helical" evidence="2">
    <location>
        <begin position="1713"/>
        <end position="1736"/>
    </location>
</feature>